<accession>A0A7W8ISS7</accession>
<dbReference type="Proteomes" id="UP000520011">
    <property type="component" value="Unassembled WGS sequence"/>
</dbReference>
<sequence length="474" mass="53633">MFEKKRLHPISIISHIAKQLIDTLFPLLVLVVMKARTVSLGWNIAVPTVVLLYTTLIGFFTWLRFTYQLNERELCIEQGVFLRKKRSIPFERIQGISISAGFFQRLVGVVQVRIETAGNELGKAEAILTAVTKKEAEQIARQIRKVKEGVVHDETIELINRSEQPNDIVFSLRFRDVFLLSVTSGGVFGVLAAIAAFISQLDDFISYDALYRKVQALGFVRNTLSGVVAIFVLFVVAYAISVGRHLLRYAFFTVRKQEDMIVISRGLFEKQLLTVSRKRVQGIIIKENVVQRLLGYVSVHIIHAGGSLDGGESGSVVFCPFMKKERAASVIAACLPEYHIHHEFQALPQRARVRYMLRPVYVFAIPIGMVAYVLRPWGMGLLLLLPIVSYLGYKSYQMAGWAISANQLALRSGMFRIQTIYMLKYRIQSVATSATWLQKRKQLSTLAVAVMPKMFSKVTDVDEKEAEAVYTWMQ</sequence>
<feature type="transmembrane region" description="Helical" evidence="1">
    <location>
        <begin position="177"/>
        <end position="199"/>
    </location>
</feature>
<evidence type="ECO:0000259" key="2">
    <source>
        <dbReference type="Pfam" id="PF03703"/>
    </source>
</evidence>
<comment type="caution">
    <text evidence="3">The sequence shown here is derived from an EMBL/GenBank/DDBJ whole genome shotgun (WGS) entry which is preliminary data.</text>
</comment>
<feature type="transmembrane region" description="Helical" evidence="1">
    <location>
        <begin position="44"/>
        <end position="63"/>
    </location>
</feature>
<dbReference type="PANTHER" id="PTHR34473">
    <property type="entry name" value="UPF0699 TRANSMEMBRANE PROTEIN YDBS"/>
    <property type="match status" value="1"/>
</dbReference>
<protein>
    <submittedName>
        <fullName evidence="3">Putative membrane protein</fullName>
    </submittedName>
</protein>
<dbReference type="InterPro" id="IPR005182">
    <property type="entry name" value="YdbS-like_PH"/>
</dbReference>
<dbReference type="Pfam" id="PF03703">
    <property type="entry name" value="bPH_2"/>
    <property type="match status" value="3"/>
</dbReference>
<feature type="domain" description="YdbS-like PH" evidence="2">
    <location>
        <begin position="396"/>
        <end position="472"/>
    </location>
</feature>
<organism evidence="3 4">
    <name type="scientific">Anoxybacteroides tepidamans</name>
    <dbReference type="NCBI Taxonomy" id="265948"/>
    <lineage>
        <taxon>Bacteria</taxon>
        <taxon>Bacillati</taxon>
        <taxon>Bacillota</taxon>
        <taxon>Bacilli</taxon>
        <taxon>Bacillales</taxon>
        <taxon>Anoxybacillaceae</taxon>
        <taxon>Anoxybacteroides</taxon>
    </lineage>
</organism>
<proteinExistence type="predicted"/>
<dbReference type="AlphaFoldDB" id="A0A7W8ISS7"/>
<evidence type="ECO:0000313" key="4">
    <source>
        <dbReference type="Proteomes" id="UP000520011"/>
    </source>
</evidence>
<evidence type="ECO:0000256" key="1">
    <source>
        <dbReference type="SAM" id="Phobius"/>
    </source>
</evidence>
<gene>
    <name evidence="3" type="ORF">HNQ34_003132</name>
</gene>
<keyword evidence="1" id="KW-1133">Transmembrane helix</keyword>
<feature type="transmembrane region" description="Helical" evidence="1">
    <location>
        <begin position="360"/>
        <end position="378"/>
    </location>
</feature>
<dbReference type="PANTHER" id="PTHR34473:SF2">
    <property type="entry name" value="UPF0699 TRANSMEMBRANE PROTEIN YDBT"/>
    <property type="match status" value="1"/>
</dbReference>
<feature type="domain" description="YdbS-like PH" evidence="2">
    <location>
        <begin position="249"/>
        <end position="330"/>
    </location>
</feature>
<name>A0A7W8ISS7_9BACL</name>
<dbReference type="InterPro" id="IPR014529">
    <property type="entry name" value="UCP026631"/>
</dbReference>
<feature type="transmembrane region" description="Helical" evidence="1">
    <location>
        <begin position="219"/>
        <end position="240"/>
    </location>
</feature>
<dbReference type="RefSeq" id="WP_183256036.1">
    <property type="nucleotide sequence ID" value="NZ_JACHEP010000026.1"/>
</dbReference>
<evidence type="ECO:0000313" key="3">
    <source>
        <dbReference type="EMBL" id="MBB5326014.1"/>
    </source>
</evidence>
<keyword evidence="4" id="KW-1185">Reference proteome</keyword>
<feature type="domain" description="YdbS-like PH" evidence="2">
    <location>
        <begin position="62"/>
        <end position="143"/>
    </location>
</feature>
<keyword evidence="1" id="KW-0472">Membrane</keyword>
<feature type="transmembrane region" description="Helical" evidence="1">
    <location>
        <begin position="12"/>
        <end position="32"/>
    </location>
</feature>
<keyword evidence="1" id="KW-0812">Transmembrane</keyword>
<dbReference type="PIRSF" id="PIRSF026631">
    <property type="entry name" value="UCP026631"/>
    <property type="match status" value="1"/>
</dbReference>
<dbReference type="EMBL" id="JACHEP010000026">
    <property type="protein sequence ID" value="MBB5326014.1"/>
    <property type="molecule type" value="Genomic_DNA"/>
</dbReference>
<reference evidence="3 4" key="1">
    <citation type="submission" date="2020-08" db="EMBL/GenBank/DDBJ databases">
        <title>Genomic Encyclopedia of Type Strains, Phase IV (KMG-IV): sequencing the most valuable type-strain genomes for metagenomic binning, comparative biology and taxonomic classification.</title>
        <authorList>
            <person name="Goeker M."/>
        </authorList>
    </citation>
    <scope>NUCLEOTIDE SEQUENCE [LARGE SCALE GENOMIC DNA]</scope>
    <source>
        <strain evidence="3 4">DSM 16325</strain>
    </source>
</reference>